<feature type="region of interest" description="Disordered" evidence="2">
    <location>
        <begin position="520"/>
        <end position="566"/>
    </location>
</feature>
<organism evidence="3 4">
    <name type="scientific">Allacma fusca</name>
    <dbReference type="NCBI Taxonomy" id="39272"/>
    <lineage>
        <taxon>Eukaryota</taxon>
        <taxon>Metazoa</taxon>
        <taxon>Ecdysozoa</taxon>
        <taxon>Arthropoda</taxon>
        <taxon>Hexapoda</taxon>
        <taxon>Collembola</taxon>
        <taxon>Symphypleona</taxon>
        <taxon>Sminthuridae</taxon>
        <taxon>Allacma</taxon>
    </lineage>
</organism>
<evidence type="ECO:0000313" key="4">
    <source>
        <dbReference type="Proteomes" id="UP000708208"/>
    </source>
</evidence>
<feature type="compositionally biased region" description="Low complexity" evidence="2">
    <location>
        <begin position="523"/>
        <end position="545"/>
    </location>
</feature>
<accession>A0A8J2PYN1</accession>
<keyword evidence="1" id="KW-0175">Coiled coil</keyword>
<comment type="caution">
    <text evidence="3">The sequence shown here is derived from an EMBL/GenBank/DDBJ whole genome shotgun (WGS) entry which is preliminary data.</text>
</comment>
<dbReference type="EMBL" id="CAJVCH010569198">
    <property type="protein sequence ID" value="CAG7833232.1"/>
    <property type="molecule type" value="Genomic_DNA"/>
</dbReference>
<dbReference type="Proteomes" id="UP000708208">
    <property type="component" value="Unassembled WGS sequence"/>
</dbReference>
<evidence type="ECO:0000256" key="1">
    <source>
        <dbReference type="SAM" id="Coils"/>
    </source>
</evidence>
<proteinExistence type="predicted"/>
<gene>
    <name evidence="3" type="ORF">AFUS01_LOCUS42872</name>
</gene>
<keyword evidence="4" id="KW-1185">Reference proteome</keyword>
<dbReference type="AlphaFoldDB" id="A0A8J2PYN1"/>
<feature type="region of interest" description="Disordered" evidence="2">
    <location>
        <begin position="94"/>
        <end position="117"/>
    </location>
</feature>
<evidence type="ECO:0000313" key="3">
    <source>
        <dbReference type="EMBL" id="CAG7833232.1"/>
    </source>
</evidence>
<sequence length="636" mass="72623">MLTQHCHMVTRVFNNQAYSTVNNSNEPDIELNESSASAHFHDPAVISFIDSSNIALEISLDDLNEFENPDQEADDSIDNELSGIRDRLNETSRQFDNFDSDSSSSLELDPEEKKERRRAKLFRPTPLYYLRSPRFPEGFFKESRFRDKVPKTFDSTDDDVAGIKVEIPIEEVDVFDEDENQPIPTMSFTQEDYERLLAENAAIKKKNEELQTKVTKRMSLANTTAASTSDGTGPGPSGVTAALLMDVIEINNETLSENIAKQFAIHSRQSRGGGDGSRDFVPQPSCLTIPQRHFHLKAKNEQLVFPIEDCRSLLVISPVQFSSTDNTGSKKNVKQICEGARVTKWKAGDDYRTVEEFLIEFENEIRQLVKTNQEYNLCLDYFLEHTDLINYKKALQIDEPWHLNAIKLVKQFSTIMNHQLDIEEFKKEVKNEHQSVVDFCTFWLRRMRWNTSVTPKWVAQVLTEKIGKEYREIFKETEPTDTIEEIIEAITEMENSGTANKRSVNAKSYYNQVAKPLIDKVKSSSSSKSSSNSKSDSNSSKSNSSGENRSNAPPKKENPFTKFDKGQILKRFDRNGRAQFTKVASANEINFDEPGLTVHYVDMNHNLQPYDRKNPPNFEEFSVCDISISLEDLNLN</sequence>
<feature type="compositionally biased region" description="Basic and acidic residues" evidence="2">
    <location>
        <begin position="554"/>
        <end position="566"/>
    </location>
</feature>
<reference evidence="3" key="1">
    <citation type="submission" date="2021-06" db="EMBL/GenBank/DDBJ databases">
        <authorList>
            <person name="Hodson N. C."/>
            <person name="Mongue J. A."/>
            <person name="Jaron S. K."/>
        </authorList>
    </citation>
    <scope>NUCLEOTIDE SEQUENCE</scope>
</reference>
<protein>
    <submittedName>
        <fullName evidence="3">Uncharacterized protein</fullName>
    </submittedName>
</protein>
<feature type="coiled-coil region" evidence="1">
    <location>
        <begin position="186"/>
        <end position="213"/>
    </location>
</feature>
<evidence type="ECO:0000256" key="2">
    <source>
        <dbReference type="SAM" id="MobiDB-lite"/>
    </source>
</evidence>
<name>A0A8J2PYN1_9HEXA</name>